<name>K0JPH8_SACES</name>
<reference evidence="1 2" key="1">
    <citation type="journal article" date="2012" name="BMC Genomics">
        <title>Complete genome sequence of Saccharothrix espanaensis DSM 44229T and comparison to the other completely sequenced Pseudonocardiaceae.</title>
        <authorList>
            <person name="Strobel T."/>
            <person name="Al-Dilaimi A."/>
            <person name="Blom J."/>
            <person name="Gessner A."/>
            <person name="Kalinowski J."/>
            <person name="Luzhetska M."/>
            <person name="Puhler A."/>
            <person name="Szczepanowski R."/>
            <person name="Bechthold A."/>
            <person name="Ruckert C."/>
        </authorList>
    </citation>
    <scope>NUCLEOTIDE SEQUENCE [LARGE SCALE GENOMIC DNA]</scope>
    <source>
        <strain evidence="2">ATCC 51144 / DSM 44229 / JCM 9112 / NBRC 15066 / NRRL 15764</strain>
    </source>
</reference>
<protein>
    <submittedName>
        <fullName evidence="1">Uncharacterized protein</fullName>
    </submittedName>
</protein>
<dbReference type="AlphaFoldDB" id="K0JPH8"/>
<organism evidence="1 2">
    <name type="scientific">Saccharothrix espanaensis (strain ATCC 51144 / DSM 44229 / JCM 9112 / NBRC 15066 / NRRL 15764)</name>
    <dbReference type="NCBI Taxonomy" id="1179773"/>
    <lineage>
        <taxon>Bacteria</taxon>
        <taxon>Bacillati</taxon>
        <taxon>Actinomycetota</taxon>
        <taxon>Actinomycetes</taxon>
        <taxon>Pseudonocardiales</taxon>
        <taxon>Pseudonocardiaceae</taxon>
        <taxon>Saccharothrix</taxon>
    </lineage>
</organism>
<evidence type="ECO:0000313" key="1">
    <source>
        <dbReference type="EMBL" id="CCH28725.1"/>
    </source>
</evidence>
<dbReference type="HOGENOM" id="CLU_3358291_0_0_11"/>
<sequence length="36" mass="4070">MAERYSDYVSASRFAKARSDWERLVADVTADESISS</sequence>
<dbReference type="EMBL" id="HE804045">
    <property type="protein sequence ID" value="CCH28725.1"/>
    <property type="molecule type" value="Genomic_DNA"/>
</dbReference>
<accession>K0JPH8</accession>
<evidence type="ECO:0000313" key="2">
    <source>
        <dbReference type="Proteomes" id="UP000006281"/>
    </source>
</evidence>
<dbReference type="Proteomes" id="UP000006281">
    <property type="component" value="Chromosome"/>
</dbReference>
<gene>
    <name evidence="1" type="ordered locus">BN6_14010</name>
</gene>
<dbReference type="KEGG" id="sesp:BN6_14010"/>
<keyword evidence="2" id="KW-1185">Reference proteome</keyword>
<proteinExistence type="predicted"/>